<dbReference type="SFLD" id="SFLDG01140">
    <property type="entry name" value="C2.B:_Phosphomannomutase_and_P"/>
    <property type="match status" value="1"/>
</dbReference>
<dbReference type="InterPro" id="IPR036412">
    <property type="entry name" value="HAD-like_sf"/>
</dbReference>
<organism evidence="1 2">
    <name type="scientific">Aureimonas flava</name>
    <dbReference type="NCBI Taxonomy" id="2320271"/>
    <lineage>
        <taxon>Bacteria</taxon>
        <taxon>Pseudomonadati</taxon>
        <taxon>Pseudomonadota</taxon>
        <taxon>Alphaproteobacteria</taxon>
        <taxon>Hyphomicrobiales</taxon>
        <taxon>Aurantimonadaceae</taxon>
        <taxon>Aureimonas</taxon>
    </lineage>
</organism>
<dbReference type="PANTHER" id="PTHR10000">
    <property type="entry name" value="PHOSPHOSERINE PHOSPHATASE"/>
    <property type="match status" value="1"/>
</dbReference>
<protein>
    <submittedName>
        <fullName evidence="1">HAD family hydrolase</fullName>
    </submittedName>
</protein>
<dbReference type="InterPro" id="IPR006379">
    <property type="entry name" value="HAD-SF_hydro_IIB"/>
</dbReference>
<dbReference type="OrthoDB" id="7847955at2"/>
<dbReference type="GO" id="GO:0016791">
    <property type="term" value="F:phosphatase activity"/>
    <property type="evidence" value="ECO:0007669"/>
    <property type="project" value="TreeGrafter"/>
</dbReference>
<dbReference type="PANTHER" id="PTHR10000:SF8">
    <property type="entry name" value="HAD SUPERFAMILY HYDROLASE-LIKE, TYPE 3"/>
    <property type="match status" value="1"/>
</dbReference>
<dbReference type="RefSeq" id="WP_119540783.1">
    <property type="nucleotide sequence ID" value="NZ_QYRN01000007.1"/>
</dbReference>
<dbReference type="AlphaFoldDB" id="A0A3A1WJ23"/>
<dbReference type="InterPro" id="IPR023214">
    <property type="entry name" value="HAD_sf"/>
</dbReference>
<dbReference type="NCBIfam" id="TIGR00099">
    <property type="entry name" value="Cof-subfamily"/>
    <property type="match status" value="1"/>
</dbReference>
<dbReference type="GO" id="GO:0000287">
    <property type="term" value="F:magnesium ion binding"/>
    <property type="evidence" value="ECO:0007669"/>
    <property type="project" value="TreeGrafter"/>
</dbReference>
<dbReference type="SUPFAM" id="SSF56784">
    <property type="entry name" value="HAD-like"/>
    <property type="match status" value="1"/>
</dbReference>
<comment type="caution">
    <text evidence="1">The sequence shown here is derived from an EMBL/GenBank/DDBJ whole genome shotgun (WGS) entry which is preliminary data.</text>
</comment>
<dbReference type="Proteomes" id="UP000265750">
    <property type="component" value="Unassembled WGS sequence"/>
</dbReference>
<evidence type="ECO:0000313" key="2">
    <source>
        <dbReference type="Proteomes" id="UP000265750"/>
    </source>
</evidence>
<dbReference type="InterPro" id="IPR000150">
    <property type="entry name" value="Cof"/>
</dbReference>
<dbReference type="SFLD" id="SFLDS00003">
    <property type="entry name" value="Haloacid_Dehalogenase"/>
    <property type="match status" value="1"/>
</dbReference>
<name>A0A3A1WJ23_9HYPH</name>
<dbReference type="Pfam" id="PF08282">
    <property type="entry name" value="Hydrolase_3"/>
    <property type="match status" value="1"/>
</dbReference>
<keyword evidence="2" id="KW-1185">Reference proteome</keyword>
<dbReference type="Gene3D" id="3.30.1240.10">
    <property type="match status" value="1"/>
</dbReference>
<sequence>MSRSRNRMDAPLDIALAETIRLVICDIDGTIVRDDKSLSRETVEAVAAAREAGIAVTLISARPASGLGDLVRELGIRGAVGAFNGGTLFEAGGEVIEAHRLDPANAREAVRRLDAAGVPVWVFADGLWLAQGEDPHHGARERKAAAVEPTIVEDLSPWLDRADKVVGVSDDHPLLERMEREIAAALGDGANVVRSQLYFLDVTARVANKGDGARFLAEAHGVHLSQTAAVGDMPNDIPMLERAGLGVAMGQAGEAVRAAAGFVTETNEADGVARFLRRLVEARRGA</sequence>
<gene>
    <name evidence="1" type="ORF">D3218_14400</name>
</gene>
<dbReference type="Gene3D" id="3.40.50.1000">
    <property type="entry name" value="HAD superfamily/HAD-like"/>
    <property type="match status" value="1"/>
</dbReference>
<dbReference type="EMBL" id="QYRN01000007">
    <property type="protein sequence ID" value="RIX99652.1"/>
    <property type="molecule type" value="Genomic_DNA"/>
</dbReference>
<keyword evidence="1" id="KW-0378">Hydrolase</keyword>
<dbReference type="NCBIfam" id="TIGR01484">
    <property type="entry name" value="HAD-SF-IIB"/>
    <property type="match status" value="1"/>
</dbReference>
<dbReference type="GO" id="GO:0005829">
    <property type="term" value="C:cytosol"/>
    <property type="evidence" value="ECO:0007669"/>
    <property type="project" value="TreeGrafter"/>
</dbReference>
<evidence type="ECO:0000313" key="1">
    <source>
        <dbReference type="EMBL" id="RIX99652.1"/>
    </source>
</evidence>
<accession>A0A3A1WJ23</accession>
<proteinExistence type="predicted"/>
<reference evidence="2" key="1">
    <citation type="submission" date="2018-09" db="EMBL/GenBank/DDBJ databases">
        <authorList>
            <person name="Tuo L."/>
        </authorList>
    </citation>
    <scope>NUCLEOTIDE SEQUENCE [LARGE SCALE GENOMIC DNA]</scope>
    <source>
        <strain evidence="2">M2BS4Y-1</strain>
    </source>
</reference>